<feature type="transmembrane region" description="Helical" evidence="7">
    <location>
        <begin position="52"/>
        <end position="69"/>
    </location>
</feature>
<comment type="caution">
    <text evidence="8">The sequence shown here is derived from an EMBL/GenBank/DDBJ whole genome shotgun (WGS) entry which is preliminary data.</text>
</comment>
<keyword evidence="5 7" id="KW-0472">Membrane</keyword>
<organism evidence="8 9">
    <name type="scientific">Streptacidiphilus monticola</name>
    <dbReference type="NCBI Taxonomy" id="2161674"/>
    <lineage>
        <taxon>Bacteria</taxon>
        <taxon>Bacillati</taxon>
        <taxon>Actinomycetota</taxon>
        <taxon>Actinomycetes</taxon>
        <taxon>Kitasatosporales</taxon>
        <taxon>Streptomycetaceae</taxon>
        <taxon>Streptacidiphilus</taxon>
    </lineage>
</organism>
<sequence>MEQLAGGPPAWHWSLVVTNWTLEPVVLALCVLAAVGYAFGLRRVHAQGVRWPLGRTSAWFGGLALWLWVTSSGVGVYERILFTDRAGQVIVLLMLVPLLLALGAPVSLLADGLPPAGRARLERVLRSAPSRVLMFPAVSTALLMLPPWILYFTGVYQRTLTSDAWNTGLHVVLVLLGLAYFWPRLQIDPVAHEYPQLVAVFITMAEVIFDAGLGILLVYGHNTIAEHYYTALGRDWGPSVRQDQVWGGCVLWALGDMAGLPFLIALVRRWMVKGRAETAAVDAAIDAQIAEQRAARTAARATAPAGTTPQAAEDEDAETLRPWWLDDPRIAHRFTDQGSD</sequence>
<evidence type="ECO:0000313" key="8">
    <source>
        <dbReference type="EMBL" id="MFC5908406.1"/>
    </source>
</evidence>
<dbReference type="InterPro" id="IPR019108">
    <property type="entry name" value="Caa3_assmbl_CtaG-rel"/>
</dbReference>
<protein>
    <submittedName>
        <fullName evidence="8">Cytochrome c oxidase assembly protein</fullName>
    </submittedName>
</protein>
<evidence type="ECO:0000256" key="1">
    <source>
        <dbReference type="ARBA" id="ARBA00004651"/>
    </source>
</evidence>
<feature type="transmembrane region" description="Helical" evidence="7">
    <location>
        <begin position="194"/>
        <end position="219"/>
    </location>
</feature>
<keyword evidence="4 7" id="KW-1133">Transmembrane helix</keyword>
<keyword evidence="2" id="KW-1003">Cell membrane</keyword>
<evidence type="ECO:0000256" key="6">
    <source>
        <dbReference type="SAM" id="MobiDB-lite"/>
    </source>
</evidence>
<feature type="transmembrane region" description="Helical" evidence="7">
    <location>
        <begin position="132"/>
        <end position="152"/>
    </location>
</feature>
<gene>
    <name evidence="8" type="ORF">ACFP3V_14440</name>
</gene>
<evidence type="ECO:0000256" key="2">
    <source>
        <dbReference type="ARBA" id="ARBA00022475"/>
    </source>
</evidence>
<evidence type="ECO:0000256" key="3">
    <source>
        <dbReference type="ARBA" id="ARBA00022692"/>
    </source>
</evidence>
<evidence type="ECO:0000313" key="9">
    <source>
        <dbReference type="Proteomes" id="UP001596174"/>
    </source>
</evidence>
<evidence type="ECO:0000256" key="5">
    <source>
        <dbReference type="ARBA" id="ARBA00023136"/>
    </source>
</evidence>
<dbReference type="Pfam" id="PF09678">
    <property type="entry name" value="Caa3_CtaG"/>
    <property type="match status" value="1"/>
</dbReference>
<dbReference type="Proteomes" id="UP001596174">
    <property type="component" value="Unassembled WGS sequence"/>
</dbReference>
<feature type="transmembrane region" description="Helical" evidence="7">
    <location>
        <begin position="20"/>
        <end position="40"/>
    </location>
</feature>
<accession>A0ABW1G5G4</accession>
<feature type="region of interest" description="Disordered" evidence="6">
    <location>
        <begin position="298"/>
        <end position="324"/>
    </location>
</feature>
<keyword evidence="3 7" id="KW-0812">Transmembrane</keyword>
<comment type="subcellular location">
    <subcellularLocation>
        <location evidence="1">Cell membrane</location>
        <topology evidence="1">Multi-pass membrane protein</topology>
    </subcellularLocation>
</comment>
<evidence type="ECO:0000256" key="7">
    <source>
        <dbReference type="SAM" id="Phobius"/>
    </source>
</evidence>
<keyword evidence="9" id="KW-1185">Reference proteome</keyword>
<feature type="transmembrane region" description="Helical" evidence="7">
    <location>
        <begin position="89"/>
        <end position="111"/>
    </location>
</feature>
<dbReference type="EMBL" id="JBHSQJ010000056">
    <property type="protein sequence ID" value="MFC5908406.1"/>
    <property type="molecule type" value="Genomic_DNA"/>
</dbReference>
<feature type="transmembrane region" description="Helical" evidence="7">
    <location>
        <begin position="245"/>
        <end position="267"/>
    </location>
</feature>
<proteinExistence type="predicted"/>
<name>A0ABW1G5G4_9ACTN</name>
<reference evidence="9" key="1">
    <citation type="journal article" date="2019" name="Int. J. Syst. Evol. Microbiol.">
        <title>The Global Catalogue of Microorganisms (GCM) 10K type strain sequencing project: providing services to taxonomists for standard genome sequencing and annotation.</title>
        <authorList>
            <consortium name="The Broad Institute Genomics Platform"/>
            <consortium name="The Broad Institute Genome Sequencing Center for Infectious Disease"/>
            <person name="Wu L."/>
            <person name="Ma J."/>
        </authorList>
    </citation>
    <scope>NUCLEOTIDE SEQUENCE [LARGE SCALE GENOMIC DNA]</scope>
    <source>
        <strain evidence="9">JCM 4816</strain>
    </source>
</reference>
<feature type="transmembrane region" description="Helical" evidence="7">
    <location>
        <begin position="164"/>
        <end position="182"/>
    </location>
</feature>
<evidence type="ECO:0000256" key="4">
    <source>
        <dbReference type="ARBA" id="ARBA00022989"/>
    </source>
</evidence>
<feature type="compositionally biased region" description="Low complexity" evidence="6">
    <location>
        <begin position="298"/>
        <end position="311"/>
    </location>
</feature>
<dbReference type="RefSeq" id="WP_380583403.1">
    <property type="nucleotide sequence ID" value="NZ_JBHSQJ010000056.1"/>
</dbReference>